<feature type="domain" description="MYST-type HAT" evidence="15">
    <location>
        <begin position="671"/>
        <end position="945"/>
    </location>
</feature>
<feature type="compositionally biased region" description="Acidic residues" evidence="14">
    <location>
        <begin position="288"/>
        <end position="297"/>
    </location>
</feature>
<comment type="similarity">
    <text evidence="2 13">Belongs to the MYST (SAS/MOZ) family.</text>
</comment>
<keyword evidence="8" id="KW-0156">Chromatin regulator</keyword>
<evidence type="ECO:0000256" key="3">
    <source>
        <dbReference type="ARBA" id="ARBA00013184"/>
    </source>
</evidence>
<gene>
    <name evidence="16" type="ORF">B0A49_09834</name>
</gene>
<comment type="subcellular location">
    <subcellularLocation>
        <location evidence="1 13">Nucleus</location>
    </subcellularLocation>
</comment>
<feature type="compositionally biased region" description="Polar residues" evidence="14">
    <location>
        <begin position="999"/>
        <end position="1014"/>
    </location>
</feature>
<evidence type="ECO:0000259" key="15">
    <source>
        <dbReference type="PROSITE" id="PS51726"/>
    </source>
</evidence>
<dbReference type="SUPFAM" id="SSF55729">
    <property type="entry name" value="Acyl-CoA N-acyltransferases (Nat)"/>
    <property type="match status" value="1"/>
</dbReference>
<evidence type="ECO:0000256" key="4">
    <source>
        <dbReference type="ARBA" id="ARBA00022679"/>
    </source>
</evidence>
<name>A0A4U0X8J2_9PEZI</name>
<feature type="compositionally biased region" description="Acidic residues" evidence="14">
    <location>
        <begin position="1165"/>
        <end position="1179"/>
    </location>
</feature>
<dbReference type="GO" id="GO:0005634">
    <property type="term" value="C:nucleus"/>
    <property type="evidence" value="ECO:0007669"/>
    <property type="project" value="UniProtKB-SubCell"/>
</dbReference>
<dbReference type="PANTHER" id="PTHR10615:SF161">
    <property type="entry name" value="HISTONE ACETYLTRANSFERASE KAT7"/>
    <property type="match status" value="1"/>
</dbReference>
<dbReference type="Gene3D" id="1.10.10.10">
    <property type="entry name" value="Winged helix-like DNA-binding domain superfamily/Winged helix DNA-binding domain"/>
    <property type="match status" value="1"/>
</dbReference>
<dbReference type="InterPro" id="IPR040706">
    <property type="entry name" value="Zf-MYST"/>
</dbReference>
<keyword evidence="4" id="KW-0808">Transferase</keyword>
<evidence type="ECO:0000256" key="10">
    <source>
        <dbReference type="ARBA" id="ARBA00023242"/>
    </source>
</evidence>
<dbReference type="FunFam" id="3.30.60.60:FF:000001">
    <property type="entry name" value="Histone acetyltransferase"/>
    <property type="match status" value="1"/>
</dbReference>
<evidence type="ECO:0000256" key="5">
    <source>
        <dbReference type="ARBA" id="ARBA00022723"/>
    </source>
</evidence>
<keyword evidence="5" id="KW-0479">Metal-binding</keyword>
<feature type="compositionally biased region" description="Polar residues" evidence="14">
    <location>
        <begin position="471"/>
        <end position="483"/>
    </location>
</feature>
<accession>A0A4U0X8J2</accession>
<proteinExistence type="inferred from homology"/>
<dbReference type="Gene3D" id="3.40.630.30">
    <property type="match status" value="1"/>
</dbReference>
<dbReference type="GO" id="GO:0003712">
    <property type="term" value="F:transcription coregulator activity"/>
    <property type="evidence" value="ECO:0007669"/>
    <property type="project" value="TreeGrafter"/>
</dbReference>
<feature type="region of interest" description="Disordered" evidence="14">
    <location>
        <begin position="555"/>
        <end position="592"/>
    </location>
</feature>
<dbReference type="GO" id="GO:0006357">
    <property type="term" value="P:regulation of transcription by RNA polymerase II"/>
    <property type="evidence" value="ECO:0007669"/>
    <property type="project" value="TreeGrafter"/>
</dbReference>
<evidence type="ECO:0000256" key="12">
    <source>
        <dbReference type="PIRSR" id="PIRSR602717-51"/>
    </source>
</evidence>
<protein>
    <recommendedName>
        <fullName evidence="3 13">Histone acetyltransferase</fullName>
        <ecNumber evidence="3 13">2.3.1.48</ecNumber>
    </recommendedName>
</protein>
<feature type="region of interest" description="Disordered" evidence="14">
    <location>
        <begin position="215"/>
        <end position="238"/>
    </location>
</feature>
<dbReference type="Pfam" id="PF01853">
    <property type="entry name" value="MOZ_SAS"/>
    <property type="match status" value="1"/>
</dbReference>
<dbReference type="PROSITE" id="PS51726">
    <property type="entry name" value="MYST_HAT"/>
    <property type="match status" value="1"/>
</dbReference>
<dbReference type="EMBL" id="NAJN01000466">
    <property type="protein sequence ID" value="TKA72890.1"/>
    <property type="molecule type" value="Genomic_DNA"/>
</dbReference>
<dbReference type="Gene3D" id="3.30.60.60">
    <property type="entry name" value="N-acetyl transferase-like"/>
    <property type="match status" value="1"/>
</dbReference>
<dbReference type="AlphaFoldDB" id="A0A4U0X8J2"/>
<keyword evidence="9" id="KW-0007">Acetylation</keyword>
<evidence type="ECO:0000256" key="9">
    <source>
        <dbReference type="ARBA" id="ARBA00022990"/>
    </source>
</evidence>
<keyword evidence="10 13" id="KW-0539">Nucleus</keyword>
<dbReference type="EC" id="2.3.1.48" evidence="3 13"/>
<feature type="compositionally biased region" description="Acidic residues" evidence="14">
    <location>
        <begin position="306"/>
        <end position="339"/>
    </location>
</feature>
<evidence type="ECO:0000256" key="11">
    <source>
        <dbReference type="ARBA" id="ARBA00045805"/>
    </source>
</evidence>
<evidence type="ECO:0000256" key="1">
    <source>
        <dbReference type="ARBA" id="ARBA00004123"/>
    </source>
</evidence>
<dbReference type="STRING" id="331657.A0A4U0X8J2"/>
<dbReference type="FunFam" id="3.40.630.30:FF:000001">
    <property type="entry name" value="Histone acetyltransferase"/>
    <property type="match status" value="1"/>
</dbReference>
<feature type="compositionally biased region" description="Polar residues" evidence="14">
    <location>
        <begin position="1043"/>
        <end position="1062"/>
    </location>
</feature>
<comment type="caution">
    <text evidence="16">The sequence shown here is derived from an EMBL/GenBank/DDBJ whole genome shotgun (WGS) entry which is preliminary data.</text>
</comment>
<dbReference type="InterPro" id="IPR002717">
    <property type="entry name" value="HAT_MYST-type"/>
</dbReference>
<comment type="catalytic activity">
    <reaction evidence="13">
        <text>L-lysyl-[protein] + acetyl-CoA = N(6)-acetyl-L-lysyl-[protein] + CoA + H(+)</text>
        <dbReference type="Rhea" id="RHEA:45948"/>
        <dbReference type="Rhea" id="RHEA-COMP:9752"/>
        <dbReference type="Rhea" id="RHEA-COMP:10731"/>
        <dbReference type="ChEBI" id="CHEBI:15378"/>
        <dbReference type="ChEBI" id="CHEBI:29969"/>
        <dbReference type="ChEBI" id="CHEBI:57287"/>
        <dbReference type="ChEBI" id="CHEBI:57288"/>
        <dbReference type="ChEBI" id="CHEBI:61930"/>
        <dbReference type="EC" id="2.3.1.48"/>
    </reaction>
</comment>
<dbReference type="GO" id="GO:0031507">
    <property type="term" value="P:heterochromatin formation"/>
    <property type="evidence" value="ECO:0007669"/>
    <property type="project" value="UniProtKB-ARBA"/>
</dbReference>
<keyword evidence="17" id="KW-1185">Reference proteome</keyword>
<evidence type="ECO:0000256" key="8">
    <source>
        <dbReference type="ARBA" id="ARBA00022853"/>
    </source>
</evidence>
<dbReference type="InterPro" id="IPR050603">
    <property type="entry name" value="MYST_HAT"/>
</dbReference>
<dbReference type="Pfam" id="PF17772">
    <property type="entry name" value="zf-MYST"/>
    <property type="match status" value="1"/>
</dbReference>
<feature type="region of interest" description="Disordered" evidence="14">
    <location>
        <begin position="985"/>
        <end position="1138"/>
    </location>
</feature>
<evidence type="ECO:0000313" key="16">
    <source>
        <dbReference type="EMBL" id="TKA72890.1"/>
    </source>
</evidence>
<reference evidence="16 17" key="1">
    <citation type="submission" date="2017-03" db="EMBL/GenBank/DDBJ databases">
        <title>Genomes of endolithic fungi from Antarctica.</title>
        <authorList>
            <person name="Coleine C."/>
            <person name="Masonjones S."/>
            <person name="Stajich J.E."/>
        </authorList>
    </citation>
    <scope>NUCLEOTIDE SEQUENCE [LARGE SCALE GENOMIC DNA]</scope>
    <source>
        <strain evidence="16 17">CCFEE 5187</strain>
    </source>
</reference>
<dbReference type="GO" id="GO:0008270">
    <property type="term" value="F:zinc ion binding"/>
    <property type="evidence" value="ECO:0007669"/>
    <property type="project" value="UniProtKB-KW"/>
</dbReference>
<feature type="region of interest" description="Disordered" evidence="14">
    <location>
        <begin position="1151"/>
        <end position="1179"/>
    </location>
</feature>
<evidence type="ECO:0000256" key="13">
    <source>
        <dbReference type="RuleBase" id="RU361211"/>
    </source>
</evidence>
<comment type="function">
    <text evidence="11">Catalytic component of the NuA4 histone acetyltransferase (HAT) complex which is involved in epigenetic transcriptional activation of selected genes principally by acetylation of nucleosomal histones H4, H3, H2B, H2A and H2A variant H2A.Z. Acetylates histone H4 to form H4K5ac, H4K8ac, H4K12ac and H4K16ac, histone H3 to form H3K14ac, and histone H2A to form H2AK4ac and H2AK7ac. The NuA4 complex is involved in the DNA damage response and is required for chromosome segregation. The NuA4 complex plays a direct role in repair of DNA double-strand breaks (DSBs) through homologous recombination. Recruitment to promoters depends on H3K4me. Also acetylates non-histone proteins. In addition to protein acetyltransferase, can use different acyl-CoA substrates, such as 2-hydroxyisobutanoyl-CoA (2-hydroxyisobutyryl-CoA) or (2E)-butenoyl-CoA (crotonyl-CoA), and is able to mediate protein 2-hydroxyisobutyrylation and crotonylation, respectively.</text>
</comment>
<dbReference type="InterPro" id="IPR036388">
    <property type="entry name" value="WH-like_DNA-bd_sf"/>
</dbReference>
<feature type="compositionally biased region" description="Acidic residues" evidence="14">
    <location>
        <begin position="219"/>
        <end position="238"/>
    </location>
</feature>
<evidence type="ECO:0000256" key="14">
    <source>
        <dbReference type="SAM" id="MobiDB-lite"/>
    </source>
</evidence>
<evidence type="ECO:0000256" key="7">
    <source>
        <dbReference type="ARBA" id="ARBA00022833"/>
    </source>
</evidence>
<dbReference type="PANTHER" id="PTHR10615">
    <property type="entry name" value="HISTONE ACETYLTRANSFERASE"/>
    <property type="match status" value="1"/>
</dbReference>
<dbReference type="OrthoDB" id="787137at2759"/>
<evidence type="ECO:0000256" key="6">
    <source>
        <dbReference type="ARBA" id="ARBA00022771"/>
    </source>
</evidence>
<keyword evidence="6" id="KW-0863">Zinc-finger</keyword>
<dbReference type="GO" id="GO:0004402">
    <property type="term" value="F:histone acetyltransferase activity"/>
    <property type="evidence" value="ECO:0007669"/>
    <property type="project" value="InterPro"/>
</dbReference>
<feature type="active site" description="Proton donor/acceptor" evidence="12">
    <location>
        <position position="847"/>
    </location>
</feature>
<evidence type="ECO:0000256" key="2">
    <source>
        <dbReference type="ARBA" id="ARBA00010107"/>
    </source>
</evidence>
<sequence length="1179" mass="132039">MALKLKLHVRPHHSRRVFLRFRKDEKTGVLKCTRRYERRVNRCDPESDAFFAKKDALAAARKAPLQAELDAIKQRSEDSGYRMENQEVHHDSIVELSPTQVKPEDKGEEEEYCCLLRSTPVLGLQLAKPEQVKQEPVEDEDSCLLWSTPGLSPDGVTLRTLQVTACEKTTNATQSLNLIAQTSSLHESQPNIDLDYLAAKLAAVVTYAMAAEPSRLELQEEEAETEGSDMDAEPEEDLITEEASSAVEEEVQIIGPEGSEADAEGEELDEDEDNGEAVGAVKFAALDSDSEEEEAEPEVVSLAEAQSDEEEGDSDESSDAESEAANEWEGESDGAEEVETAVADPNRCVFCGEDELHDPSEEFEEYLACAVCGDNEGDHWRCKDCVNNGLEEDQKEVPNATARRRASAPKIARDLLPSNRAIKPDSHSVFNKLILDDDPMDGSRSLRKRKSSSDGTEEPVRPGTRKRRKASTNQEADQPVPANNLTVPIVTSEKPGEVLKTVSDREDFEDVRSTRPRRQKQAELRLVDILESDKNSLVVCIKVDGGRLVQIDRIGKKKQRRRERDRARRAQAQQSVEAGVEETPHQPPVHVQPAPAYVAPFYAFNDRESDELKSKPYGGILSEAEANTEKTYPQAADRKRFEDARQKAEEDWKRKAMLTNGTEPARQKVSSPPSKIKCINFGGYEIDTWHAAPYPEEYSRNRVLYICEFCLKYMNSDYVAWRHKLKCPGKHPPGDEIYRDGSFSFFEVDGRKNPVYCQNLCLLAKLFLGSKTLYYDVEPFLFYVMTENDDYGCHFVGYFSKEKRPSSLNNVSCILVLPIHQRRGFGHLLIEFSYLLTRVEKKTGSPEKPLSDMGLVSYRSYWRLVLCSLLLDQKSPVSVSTISERTGMTADDIVSALEAMRALIRDPVTKQYALRLDYGFYKEYTEKYAKKGYTKINPDALIWTPYVMGRNNLAHYDEVPVQTIAPREGEDDEAAVQPEEGVQLEQQNGGFDPEVAIMSNGNLDSENPDTQQGESNRHLALTPQPSFSRDSPSGSKLSPAKSGYSTPNGYRNSQESGSTSVIPPTRFEVFPPIPGTTQKRRPGRPFARGGSRRTSTPVRRGIATPSTVRPSTVRRTRSKLGSVVNGARTEDEDESDTMHVAARMTDNTVEKAAGQEQQLVHGAEEEAEEEEEDIIMEDD</sequence>
<feature type="compositionally biased region" description="Polar residues" evidence="14">
    <location>
        <begin position="1023"/>
        <end position="1036"/>
    </location>
</feature>
<keyword evidence="7" id="KW-0862">Zinc</keyword>
<evidence type="ECO:0000313" key="17">
    <source>
        <dbReference type="Proteomes" id="UP000308768"/>
    </source>
</evidence>
<feature type="region of interest" description="Disordered" evidence="14">
    <location>
        <begin position="390"/>
        <end position="483"/>
    </location>
</feature>
<dbReference type="InterPro" id="IPR016181">
    <property type="entry name" value="Acyl_CoA_acyltransferase"/>
</dbReference>
<dbReference type="GO" id="GO:1990467">
    <property type="term" value="C:NuA3a histone acetyltransferase complex"/>
    <property type="evidence" value="ECO:0007669"/>
    <property type="project" value="TreeGrafter"/>
</dbReference>
<dbReference type="Proteomes" id="UP000308768">
    <property type="component" value="Unassembled WGS sequence"/>
</dbReference>
<feature type="region of interest" description="Disordered" evidence="14">
    <location>
        <begin position="287"/>
        <end position="341"/>
    </location>
</feature>
<dbReference type="GO" id="GO:0003682">
    <property type="term" value="F:chromatin binding"/>
    <property type="evidence" value="ECO:0007669"/>
    <property type="project" value="TreeGrafter"/>
</dbReference>
<organism evidence="16 17">
    <name type="scientific">Cryomyces minteri</name>
    <dbReference type="NCBI Taxonomy" id="331657"/>
    <lineage>
        <taxon>Eukaryota</taxon>
        <taxon>Fungi</taxon>
        <taxon>Dikarya</taxon>
        <taxon>Ascomycota</taxon>
        <taxon>Pezizomycotina</taxon>
        <taxon>Dothideomycetes</taxon>
        <taxon>Dothideomycetes incertae sedis</taxon>
        <taxon>Cryomyces</taxon>
    </lineage>
</organism>